<protein>
    <recommendedName>
        <fullName evidence="3">Streptomycin adenylyltransferase</fullName>
    </recommendedName>
</protein>
<dbReference type="InterPro" id="IPR007530">
    <property type="entry name" value="Aminoglycoside_adenylylTfrase"/>
</dbReference>
<dbReference type="SUPFAM" id="SSF81301">
    <property type="entry name" value="Nucleotidyltransferase"/>
    <property type="match status" value="1"/>
</dbReference>
<dbReference type="InterPro" id="IPR043519">
    <property type="entry name" value="NT_sf"/>
</dbReference>
<dbReference type="CDD" id="cd05403">
    <property type="entry name" value="NT_KNTase_like"/>
    <property type="match status" value="1"/>
</dbReference>
<dbReference type="OrthoDB" id="7375008at2"/>
<organism evidence="1 2">
    <name type="scientific">Kribbella capetownensis</name>
    <dbReference type="NCBI Taxonomy" id="1572659"/>
    <lineage>
        <taxon>Bacteria</taxon>
        <taxon>Bacillati</taxon>
        <taxon>Actinomycetota</taxon>
        <taxon>Actinomycetes</taxon>
        <taxon>Propionibacteriales</taxon>
        <taxon>Kribbellaceae</taxon>
        <taxon>Kribbella</taxon>
    </lineage>
</organism>
<sequence>MTTGDEKQQAVIKRAGSELPADERILAVYLVGSYGTGQADRFSDVDVHCVVTDESVGWFEENWLEPMTALTGPTVWADRIPGLVGGLGITPDWLHVDLVIHPLSSFDRLQYDGVRVLFDRDGTLFPDGDIPAKEGLPGTPYWPEGPVNLFFYFLGNLVTVLGRDERIVGNQGVGAVRDQLINLMLAERGVRRTGGAKRLNALLSDEQRAALEAIPAAGSDPAGIIAANQYICRQFIERGTALAQVTGERWPAEFVDATLAHLRNHFGVEFYSSR</sequence>
<dbReference type="EMBL" id="SJKD01000001">
    <property type="protein sequence ID" value="TCC52550.1"/>
    <property type="molecule type" value="Genomic_DNA"/>
</dbReference>
<proteinExistence type="predicted"/>
<evidence type="ECO:0000313" key="1">
    <source>
        <dbReference type="EMBL" id="TCC52550.1"/>
    </source>
</evidence>
<dbReference type="Gene3D" id="3.30.460.10">
    <property type="entry name" value="Beta Polymerase, domain 2"/>
    <property type="match status" value="1"/>
</dbReference>
<dbReference type="RefSeq" id="WP_131511290.1">
    <property type="nucleotide sequence ID" value="NZ_SJKD01000001.1"/>
</dbReference>
<evidence type="ECO:0008006" key="3">
    <source>
        <dbReference type="Google" id="ProtNLM"/>
    </source>
</evidence>
<name>A0A4R0K045_9ACTN</name>
<dbReference type="Proteomes" id="UP000293342">
    <property type="component" value="Unassembled WGS sequence"/>
</dbReference>
<reference evidence="1 2" key="1">
    <citation type="submission" date="2019-02" db="EMBL/GenBank/DDBJ databases">
        <title>Kribbella capetownensis sp. nov. and Kribbella speibonae sp. nov., isolated from soil.</title>
        <authorList>
            <person name="Curtis S.M."/>
            <person name="Norton I."/>
            <person name="Everest G.J."/>
            <person name="Meyers P.R."/>
        </authorList>
    </citation>
    <scope>NUCLEOTIDE SEQUENCE [LARGE SCALE GENOMIC DNA]</scope>
    <source>
        <strain evidence="1 2">YM53</strain>
    </source>
</reference>
<dbReference type="Pfam" id="PF04439">
    <property type="entry name" value="Adenyl_transf"/>
    <property type="match status" value="1"/>
</dbReference>
<keyword evidence="2" id="KW-1185">Reference proteome</keyword>
<dbReference type="AlphaFoldDB" id="A0A4R0K045"/>
<gene>
    <name evidence="1" type="ORF">E0H75_01940</name>
</gene>
<evidence type="ECO:0000313" key="2">
    <source>
        <dbReference type="Proteomes" id="UP000293342"/>
    </source>
</evidence>
<comment type="caution">
    <text evidence="1">The sequence shown here is derived from an EMBL/GenBank/DDBJ whole genome shotgun (WGS) entry which is preliminary data.</text>
</comment>
<accession>A0A4R0K045</accession>